<feature type="domain" description="Plasmodium falciparum erythrocyte membrane protein-1 N-terminal segment" evidence="6">
    <location>
        <begin position="10"/>
        <end position="45"/>
    </location>
</feature>
<evidence type="ECO:0008006" key="10">
    <source>
        <dbReference type="Google" id="ProtNLM"/>
    </source>
</evidence>
<feature type="region of interest" description="Disordered" evidence="2">
    <location>
        <begin position="855"/>
        <end position="908"/>
    </location>
</feature>
<dbReference type="Proteomes" id="UP000030666">
    <property type="component" value="Unassembled WGS sequence"/>
</dbReference>
<evidence type="ECO:0000256" key="1">
    <source>
        <dbReference type="SAM" id="Coils"/>
    </source>
</evidence>
<evidence type="ECO:0000313" key="9">
    <source>
        <dbReference type="EMBL" id="EUT75761.1"/>
    </source>
</evidence>
<feature type="domain" description="Cysteine-rich interdomain region 1 gamma" evidence="7">
    <location>
        <begin position="1402"/>
        <end position="1454"/>
    </location>
</feature>
<dbReference type="Pfam" id="PF03011">
    <property type="entry name" value="PFEMP"/>
    <property type="match status" value="2"/>
</dbReference>
<name>W7FFZ7_PLAFA</name>
<dbReference type="SUPFAM" id="SSF140924">
    <property type="entry name" value="Duffy binding domain-like"/>
    <property type="match status" value="4"/>
</dbReference>
<dbReference type="FunFam" id="1.20.58.1930:FF:000001">
    <property type="entry name" value="Erythrocyte membrane protein 1, PfEMP1"/>
    <property type="match status" value="1"/>
</dbReference>
<feature type="non-terminal residue" evidence="9">
    <location>
        <position position="1759"/>
    </location>
</feature>
<organism evidence="9">
    <name type="scientific">Plasmodium falciparum Santa Lucia</name>
    <dbReference type="NCBI Taxonomy" id="478859"/>
    <lineage>
        <taxon>Eukaryota</taxon>
        <taxon>Sar</taxon>
        <taxon>Alveolata</taxon>
        <taxon>Apicomplexa</taxon>
        <taxon>Aconoidasida</taxon>
        <taxon>Haemosporida</taxon>
        <taxon>Plasmodiidae</taxon>
        <taxon>Plasmodium</taxon>
        <taxon>Plasmodium (Laverania)</taxon>
    </lineage>
</organism>
<dbReference type="InterPro" id="IPR008602">
    <property type="entry name" value="Duffy-antigen-binding"/>
</dbReference>
<sequence length="1759" mass="200005">MVTGSAGTEDAKHVLDKFGQQVYEEKVENAAKTYEGELAGQLSLAPILGERASSLDPCVLIKEKHDEFINSKRHPCEKRSPVRFSDESRSQCTHNRIKDSQEGDNDVGACAPFRRLSVCDYNLEKMGRTSTTKHDLLAEVCMAAYYEAESLINYRAQYDAEHHDTGFTTCTMLARSFADIGDIVRGKDLYLGDKKKKQNGKKTETEREKLEQKLKDIFAKIHSDVTRGRTKVAEELQERYKKDPDFFKLREDWWTANRATVWKAITCNAGGSQYFRKTCGSDEKTATRAIHQCRCKDKKTGSNADPPTYFDYVPQYLRWFEEWAEDFCRKRKHKLENAKEQCRDKGEDGDDRYCSRNGYDCTRTIRGINKLVEGDCTKCSVVCTPFVDWIDNKKKEFEKQKEKYDKEIQKKEDKTTTKETSNGPINNLYVGDFYEKLEKQYKSVQTFLELLNKETTCEKHPEVGEEKKTSINFNDKIDEIFSHTEYCETCPWCATKKKQNEKWENEEHKEECKNYLMKTIDESKSTEIKLLVKDKDGKTMVEKLGGLCGNGAKKNNIQEKTWKCYYQKEDQINGILRSNDCILQDKNKDNLQQRTIHSFNSLFWQWVTEMFEDSIKWRTEYKNCINNNNTCISGCKSKCECFQKWVERKTKEWQQVKDHYVKEEFKLFGPYGALELNLYLSYFPKIKAPYEKVISVQEFIKEMQRINEENSKDIRKCTEENNSINELLKKEKEIATKCLQKQEECKKKKQQENLARSQTNDPRAQSPAARSPATGDHELSDDEEEEEEEEPPAVDGEKGDTEDHSNDQGETTQITTQDGVKPPCDIVKELFSNRDNTFKDACDLKYNKGKHYGWRCIPTEKTSDSNTRESSLSGGEAKRQRRNASDDPTTGKSGATTGSATTGGSICVPPRRRKLYVTPLTKWATNTVETQVGGGEAQALSGQVAAQSNSSSSDSSRGSTQALTPSPSSHLRAGDAALRDAFIQSAAVETFFLWHKYKAENTKRQGDGSQLQTIIGVTLENSGEQTPEEQLASGKIPPDFLRQMFYTLGDYRDIAVRGVADDTNGVDTNSDKTNIVLLASGTEEEKAKMKQIQKKIKDIVQKPNGPHALPPTSDKKREEFWTKYGPHIWNGMVCALTYEDNGPKGQTPTQNEQVKEKLLDDSGKKPKGKYSDYKTVKLDENSGTEDPKPNDDPINNPKLKNFVEIPTYFRWLHEWGNSFCFERAKRLAQIKKDCNVEENDNRRGGVIKRQYSGDGEECSEIVENKDKIFKDLEGRSCSISCSSYRKWIKGKKTQYEKQKDRYKTERDQAKSDNGVCGTLGTCNEAKDFLGKLGSCSKTNNGGSTIEFKDTDKTFGHDNYCDPCSEFTVKLENCNCTEPAKGKGCNGGKMKADDIKNKTDVNGNIDMLVSDDSTTEFKGNGLQQACKGKGIFEGIRKDEWKCGEICGYNVCGLKKGDNNDIDDKQIILIRAFLKRWLEYFFEDYNRIQKKLKACIKNGNGEEQKCYKGCKENCECVGQWIEKKKEEWENIRKQYVENYEKENKDGNNLNSFLEQTPFKNEIDKAIKPCDFDNFKKSCGLNGADRSEKGKKDEDYDLVKCLLDRLKQKIDKCKQKHAPTSDNSCSTLDNTTPSLEDEDLLLEETENPVGKQQPSFCPAPVEDKKKVVEDEDTCTPATTTPKEPAPTTPKKPAPPADSPLPSTPSARPNHDQPPPAQPAPLPPPPEVDPLPAREPFDSTILQTTIPFGIAIALTSIVFLFLK</sequence>
<feature type="compositionally biased region" description="Polar residues" evidence="2">
    <location>
        <begin position="1615"/>
        <end position="1630"/>
    </location>
</feature>
<dbReference type="InterPro" id="IPR042202">
    <property type="entry name" value="Duffy-ag-bd_sf"/>
</dbReference>
<feature type="compositionally biased region" description="Polar residues" evidence="2">
    <location>
        <begin position="960"/>
        <end position="969"/>
    </location>
</feature>
<feature type="domain" description="Duffy-antigen binding" evidence="5">
    <location>
        <begin position="108"/>
        <end position="318"/>
    </location>
</feature>
<keyword evidence="1" id="KW-0175">Coiled coil</keyword>
<dbReference type="Gene3D" id="1.20.1310.20">
    <property type="entry name" value="Duffy-antigen binding domain"/>
    <property type="match status" value="2"/>
</dbReference>
<dbReference type="Pfam" id="PF15447">
    <property type="entry name" value="NTS"/>
    <property type="match status" value="1"/>
</dbReference>
<feature type="domain" description="Duffy-binding-like" evidence="4">
    <location>
        <begin position="1471"/>
        <end position="1615"/>
    </location>
</feature>
<dbReference type="Pfam" id="PF05424">
    <property type="entry name" value="Duffy_binding"/>
    <property type="match status" value="2"/>
</dbReference>
<feature type="compositionally biased region" description="Polar residues" evidence="2">
    <location>
        <begin position="808"/>
        <end position="818"/>
    </location>
</feature>
<feature type="compositionally biased region" description="Pro residues" evidence="2">
    <location>
        <begin position="1680"/>
        <end position="1699"/>
    </location>
</feature>
<keyword evidence="3" id="KW-1133">Transmembrane helix</keyword>
<dbReference type="GO" id="GO:0016020">
    <property type="term" value="C:membrane"/>
    <property type="evidence" value="ECO:0007669"/>
    <property type="project" value="InterPro"/>
</dbReference>
<dbReference type="Pfam" id="PF22672">
    <property type="entry name" value="DBL_C"/>
    <property type="match status" value="2"/>
</dbReference>
<evidence type="ECO:0000259" key="4">
    <source>
        <dbReference type="Pfam" id="PF03011"/>
    </source>
</evidence>
<reference evidence="9" key="1">
    <citation type="submission" date="2013-02" db="EMBL/GenBank/DDBJ databases">
        <title>The Genome Sequence of Plasmodium falciparum Santa Lucia.</title>
        <authorList>
            <consortium name="The Broad Institute Genome Sequencing Platform"/>
            <consortium name="The Broad Institute Genome Sequencing Center for Infectious Disease"/>
            <person name="Neafsey D."/>
            <person name="Cheeseman I."/>
            <person name="Volkman S."/>
            <person name="Adams J."/>
            <person name="Walker B."/>
            <person name="Young S.K."/>
            <person name="Zeng Q."/>
            <person name="Gargeya S."/>
            <person name="Fitzgerald M."/>
            <person name="Haas B."/>
            <person name="Abouelleil A."/>
            <person name="Alvarado L."/>
            <person name="Arachchi H.M."/>
            <person name="Berlin A.M."/>
            <person name="Chapman S.B."/>
            <person name="Dewar J."/>
            <person name="Goldberg J."/>
            <person name="Griggs A."/>
            <person name="Gujja S."/>
            <person name="Hansen M."/>
            <person name="Howarth C."/>
            <person name="Imamovic A."/>
            <person name="Larimer J."/>
            <person name="McCowan C."/>
            <person name="Murphy C."/>
            <person name="Neiman D."/>
            <person name="Pearson M."/>
            <person name="Priest M."/>
            <person name="Roberts A."/>
            <person name="Saif S."/>
            <person name="Shea T."/>
            <person name="Sisk P."/>
            <person name="Sykes S."/>
            <person name="Wortman J."/>
            <person name="Nusbaum C."/>
            <person name="Birren B."/>
        </authorList>
    </citation>
    <scope>NUCLEOTIDE SEQUENCE [LARGE SCALE GENOMIC DNA]</scope>
    <source>
        <strain evidence="9">Santa Lucia</strain>
    </source>
</reference>
<feature type="domain" description="Duffy-binding-like" evidence="4">
    <location>
        <begin position="602"/>
        <end position="744"/>
    </location>
</feature>
<evidence type="ECO:0000259" key="6">
    <source>
        <dbReference type="Pfam" id="PF15447"/>
    </source>
</evidence>
<feature type="compositionally biased region" description="Basic and acidic residues" evidence="2">
    <location>
        <begin position="795"/>
        <end position="807"/>
    </location>
</feature>
<dbReference type="InterPro" id="IPR054595">
    <property type="entry name" value="DBL_C"/>
</dbReference>
<feature type="compositionally biased region" description="Pro residues" evidence="2">
    <location>
        <begin position="1708"/>
        <end position="1725"/>
    </location>
</feature>
<feature type="compositionally biased region" description="Low complexity" evidence="2">
    <location>
        <begin position="948"/>
        <end position="959"/>
    </location>
</feature>
<evidence type="ECO:0000256" key="2">
    <source>
        <dbReference type="SAM" id="MobiDB-lite"/>
    </source>
</evidence>
<feature type="coiled-coil region" evidence="1">
    <location>
        <begin position="387"/>
        <end position="454"/>
    </location>
</feature>
<feature type="region of interest" description="Disordered" evidence="2">
    <location>
        <begin position="748"/>
        <end position="821"/>
    </location>
</feature>
<dbReference type="InterPro" id="IPR004258">
    <property type="entry name" value="DBL"/>
</dbReference>
<feature type="transmembrane region" description="Helical" evidence="3">
    <location>
        <begin position="1737"/>
        <end position="1758"/>
    </location>
</feature>
<feature type="region of interest" description="Disordered" evidence="2">
    <location>
        <begin position="1643"/>
        <end position="1732"/>
    </location>
</feature>
<feature type="domain" description="Duffy-antigen binding" evidence="5">
    <location>
        <begin position="906"/>
        <end position="1146"/>
    </location>
</feature>
<feature type="coiled-coil region" evidence="1">
    <location>
        <begin position="1523"/>
        <end position="1554"/>
    </location>
</feature>
<dbReference type="InterPro" id="IPR041480">
    <property type="entry name" value="CIDR1_gamma"/>
</dbReference>
<feature type="compositionally biased region" description="Low complexity" evidence="2">
    <location>
        <begin position="762"/>
        <end position="773"/>
    </location>
</feature>
<evidence type="ECO:0000259" key="8">
    <source>
        <dbReference type="Pfam" id="PF22672"/>
    </source>
</evidence>
<dbReference type="GO" id="GO:0046789">
    <property type="term" value="F:host cell surface receptor binding"/>
    <property type="evidence" value="ECO:0007669"/>
    <property type="project" value="InterPro"/>
</dbReference>
<feature type="compositionally biased region" description="Low complexity" evidence="2">
    <location>
        <begin position="890"/>
        <end position="905"/>
    </location>
</feature>
<feature type="compositionally biased region" description="Basic and acidic residues" evidence="2">
    <location>
        <begin position="1153"/>
        <end position="1191"/>
    </location>
</feature>
<evidence type="ECO:0000259" key="5">
    <source>
        <dbReference type="Pfam" id="PF05424"/>
    </source>
</evidence>
<evidence type="ECO:0000259" key="7">
    <source>
        <dbReference type="Pfam" id="PF18562"/>
    </source>
</evidence>
<gene>
    <name evidence="9" type="ORF">PFAG_05992</name>
</gene>
<feature type="domain" description="Duffy-binding-like" evidence="8">
    <location>
        <begin position="1214"/>
        <end position="1357"/>
    </location>
</feature>
<dbReference type="Gene3D" id="1.20.58.1930">
    <property type="match status" value="2"/>
</dbReference>
<dbReference type="FunFam" id="1.20.1310.20:FF:000001">
    <property type="entry name" value="Erythrocyte membrane protein 1, PfEMP1"/>
    <property type="match status" value="1"/>
</dbReference>
<feature type="domain" description="Duffy-binding-like" evidence="8">
    <location>
        <begin position="322"/>
        <end position="485"/>
    </location>
</feature>
<feature type="region of interest" description="Disordered" evidence="2">
    <location>
        <begin position="941"/>
        <end position="971"/>
    </location>
</feature>
<dbReference type="Gene3D" id="1.20.58.830">
    <property type="match status" value="2"/>
</dbReference>
<dbReference type="InterPro" id="IPR029210">
    <property type="entry name" value="PfEMP1_NTS"/>
</dbReference>
<feature type="compositionally biased region" description="Acidic residues" evidence="2">
    <location>
        <begin position="779"/>
        <end position="792"/>
    </location>
</feature>
<protein>
    <recommendedName>
        <fullName evidence="10">Duffy-binding-like domain-containing protein</fullName>
    </recommendedName>
</protein>
<evidence type="ECO:0000256" key="3">
    <source>
        <dbReference type="SAM" id="Phobius"/>
    </source>
</evidence>
<dbReference type="EMBL" id="KI928812">
    <property type="protein sequence ID" value="EUT75761.1"/>
    <property type="molecule type" value="Genomic_DNA"/>
</dbReference>
<accession>W7FFZ7</accession>
<keyword evidence="3" id="KW-0812">Transmembrane</keyword>
<feature type="region of interest" description="Disordered" evidence="2">
    <location>
        <begin position="1609"/>
        <end position="1630"/>
    </location>
</feature>
<dbReference type="FunFam" id="1.20.58.830:FF:000005">
    <property type="entry name" value="Erythrocyte membrane protein 1, PfEMP1"/>
    <property type="match status" value="1"/>
</dbReference>
<dbReference type="Pfam" id="PF18562">
    <property type="entry name" value="CIDR1_gamma"/>
    <property type="match status" value="1"/>
</dbReference>
<feature type="region of interest" description="Disordered" evidence="2">
    <location>
        <begin position="1140"/>
        <end position="1197"/>
    </location>
</feature>
<keyword evidence="3" id="KW-0472">Membrane</keyword>
<proteinExistence type="predicted"/>